<dbReference type="UniPathway" id="UPA00554">
    <property type="reaction ID" value="UER00611"/>
</dbReference>
<feature type="binding site" evidence="9">
    <location>
        <position position="105"/>
    </location>
    <ligand>
        <name>NAD(+)</name>
        <dbReference type="ChEBI" id="CHEBI:57540"/>
    </ligand>
</feature>
<dbReference type="NCBIfam" id="NF000824">
    <property type="entry name" value="PRK00066.1"/>
    <property type="match status" value="1"/>
</dbReference>
<evidence type="ECO:0000256" key="4">
    <source>
        <dbReference type="ARBA" id="ARBA00012967"/>
    </source>
</evidence>
<dbReference type="GO" id="GO:0006099">
    <property type="term" value="P:tricarboxylic acid cycle"/>
    <property type="evidence" value="ECO:0007669"/>
    <property type="project" value="UniProtKB-KW"/>
</dbReference>
<comment type="caution">
    <text evidence="14">The sequence shown here is derived from an EMBL/GenBank/DDBJ whole genome shotgun (WGS) entry which is preliminary data.</text>
</comment>
<accession>A0A1X3D436</accession>
<evidence type="ECO:0000313" key="15">
    <source>
        <dbReference type="Proteomes" id="UP000193118"/>
    </source>
</evidence>
<dbReference type="PRINTS" id="PR00086">
    <property type="entry name" value="LLDHDRGNASE"/>
</dbReference>
<keyword evidence="7 9" id="KW-0520">NAD</keyword>
<dbReference type="GO" id="GO:0005737">
    <property type="term" value="C:cytoplasm"/>
    <property type="evidence" value="ECO:0007669"/>
    <property type="project" value="UniProtKB-SubCell"/>
</dbReference>
<dbReference type="FunFam" id="3.40.50.720:FF:000018">
    <property type="entry name" value="Malate dehydrogenase"/>
    <property type="match status" value="1"/>
</dbReference>
<feature type="domain" description="Lactate/malate dehydrogenase C-terminal" evidence="13">
    <location>
        <begin position="149"/>
        <end position="316"/>
    </location>
</feature>
<feature type="binding site" evidence="9">
    <location>
        <position position="147"/>
    </location>
    <ligand>
        <name>NAD(+)</name>
        <dbReference type="ChEBI" id="CHEBI:57540"/>
    </ligand>
</feature>
<proteinExistence type="inferred from homology"/>
<dbReference type="GO" id="GO:0006089">
    <property type="term" value="P:lactate metabolic process"/>
    <property type="evidence" value="ECO:0007669"/>
    <property type="project" value="TreeGrafter"/>
</dbReference>
<dbReference type="PANTHER" id="PTHR43128:SF16">
    <property type="entry name" value="L-LACTATE DEHYDROGENASE"/>
    <property type="match status" value="1"/>
</dbReference>
<feature type="binding site" evidence="9">
    <location>
        <position position="92"/>
    </location>
    <ligand>
        <name>substrate</name>
    </ligand>
</feature>
<dbReference type="Gene3D" id="3.90.110.10">
    <property type="entry name" value="Lactate dehydrogenase/glycoside hydrolase, family 4, C-terminal"/>
    <property type="match status" value="1"/>
</dbReference>
<sequence>MTKKVGNKVVVIGTGAVGISYAYSMLNQGHCDDMILIDLNRKRAEGEARDLRHGVPYALTPTRISVGGYADCSDADIVCICAGLPQRPGETRLDLIDNNLKIFHSIVTAVMASGFNGIFLVATNPVDVLSYATWKFSGLPKERVIGSGTILDTARLRVCLGNEFQVAPVSIDAMMIGEHGDSVIAAWSTANIAGMPLKQILEQEADGKAHMEKIYNNVRNAAYEIIEAKGSTSLGIGMGLSRISNAILHNQSVVLTVSTLLEGEFGEHGVYIGVPAVINRRGAVRVINKPLDAGESALFAESARLLKGYQQKVDEFSAAKAV</sequence>
<dbReference type="SUPFAM" id="SSF51735">
    <property type="entry name" value="NAD(P)-binding Rossmann-fold domains"/>
    <property type="match status" value="1"/>
</dbReference>
<evidence type="ECO:0000259" key="13">
    <source>
        <dbReference type="Pfam" id="PF02866"/>
    </source>
</evidence>
<dbReference type="AlphaFoldDB" id="A0A1X3D436"/>
<dbReference type="Gene3D" id="3.40.50.720">
    <property type="entry name" value="NAD(P)-binding Rossmann-like Domain"/>
    <property type="match status" value="1"/>
</dbReference>
<keyword evidence="5" id="KW-0816">Tricarboxylic acid cycle</keyword>
<feature type="binding site" evidence="11">
    <location>
        <position position="99"/>
    </location>
    <ligand>
        <name>NAD(+)</name>
        <dbReference type="ChEBI" id="CHEBI:57540"/>
    </ligand>
</feature>
<evidence type="ECO:0000313" key="14">
    <source>
        <dbReference type="EMBL" id="OSI14670.1"/>
    </source>
</evidence>
<dbReference type="InterPro" id="IPR036291">
    <property type="entry name" value="NAD(P)-bd_dom_sf"/>
</dbReference>
<keyword evidence="6 9" id="KW-0560">Oxidoreductase</keyword>
<dbReference type="InterPro" id="IPR018177">
    <property type="entry name" value="L-lactate_DH_AS"/>
</dbReference>
<comment type="subunit">
    <text evidence="9">Homotetramer.</text>
</comment>
<dbReference type="PANTHER" id="PTHR43128">
    <property type="entry name" value="L-2-HYDROXYCARBOXYLATE DEHYDROGENASE (NAD(P)(+))"/>
    <property type="match status" value="1"/>
</dbReference>
<dbReference type="PIRSF" id="PIRSF000102">
    <property type="entry name" value="Lac_mal_DH"/>
    <property type="match status" value="1"/>
</dbReference>
<keyword evidence="9" id="KW-0597">Phosphoprotein</keyword>
<evidence type="ECO:0000256" key="3">
    <source>
        <dbReference type="ARBA" id="ARBA00006054"/>
    </source>
</evidence>
<organism evidence="14 15">
    <name type="scientific">Neisseria dentiae</name>
    <dbReference type="NCBI Taxonomy" id="194197"/>
    <lineage>
        <taxon>Bacteria</taxon>
        <taxon>Pseudomonadati</taxon>
        <taxon>Pseudomonadota</taxon>
        <taxon>Betaproteobacteria</taxon>
        <taxon>Neisseriales</taxon>
        <taxon>Neisseriaceae</taxon>
        <taxon>Neisseria</taxon>
    </lineage>
</organism>
<feature type="binding site" evidence="9">
    <location>
        <position position="43"/>
    </location>
    <ligand>
        <name>NAD(+)</name>
        <dbReference type="ChEBI" id="CHEBI:57540"/>
    </ligand>
</feature>
<dbReference type="SUPFAM" id="SSF56327">
    <property type="entry name" value="LDH C-terminal domain-like"/>
    <property type="match status" value="1"/>
</dbReference>
<dbReference type="HAMAP" id="MF_00488">
    <property type="entry name" value="Lactate_dehydrog"/>
    <property type="match status" value="1"/>
</dbReference>
<dbReference type="Pfam" id="PF00056">
    <property type="entry name" value="Ldh_1_N"/>
    <property type="match status" value="1"/>
</dbReference>
<keyword evidence="9" id="KW-0963">Cytoplasm</keyword>
<dbReference type="Pfam" id="PF02866">
    <property type="entry name" value="Ldh_1_C"/>
    <property type="match status" value="1"/>
</dbReference>
<dbReference type="RefSeq" id="WP_085366681.1">
    <property type="nucleotide sequence ID" value="NZ_CAUJPZ010000018.1"/>
</dbReference>
<dbReference type="Proteomes" id="UP000193118">
    <property type="component" value="Unassembled WGS sequence"/>
</dbReference>
<feature type="binding site" evidence="9">
    <location>
        <begin position="152"/>
        <end position="155"/>
    </location>
    <ligand>
        <name>substrate</name>
    </ligand>
</feature>
<feature type="binding site" evidence="9">
    <location>
        <position position="232"/>
    </location>
    <ligand>
        <name>substrate</name>
    </ligand>
</feature>
<evidence type="ECO:0000256" key="10">
    <source>
        <dbReference type="PIRSR" id="PIRSR000102-1"/>
    </source>
</evidence>
<dbReference type="GO" id="GO:0004459">
    <property type="term" value="F:L-lactate dehydrogenase (NAD+) activity"/>
    <property type="evidence" value="ECO:0007669"/>
    <property type="project" value="UniProtKB-UniRule"/>
</dbReference>
<comment type="function">
    <text evidence="9">Catalyzes the conversion of lactate to pyruvate.</text>
</comment>
<dbReference type="InterPro" id="IPR001236">
    <property type="entry name" value="Lactate/malate_DH_N"/>
</dbReference>
<dbReference type="NCBIfam" id="TIGR01771">
    <property type="entry name" value="L-LDH-NAD"/>
    <property type="match status" value="1"/>
</dbReference>
<dbReference type="InterPro" id="IPR001557">
    <property type="entry name" value="L-lactate/malate_DH"/>
</dbReference>
<dbReference type="STRING" id="194197.BWD09_10020"/>
<dbReference type="EMBL" id="MTBO01000031">
    <property type="protein sequence ID" value="OSI14670.1"/>
    <property type="molecule type" value="Genomic_DNA"/>
</dbReference>
<feature type="binding site" evidence="9">
    <location>
        <begin position="124"/>
        <end position="127"/>
    </location>
    <ligand>
        <name>substrate</name>
    </ligand>
</feature>
<comment type="pathway">
    <text evidence="2 9">Fermentation; pyruvate fermentation to lactate; (S)-lactate from pyruvate: step 1/1.</text>
</comment>
<dbReference type="PROSITE" id="PS00064">
    <property type="entry name" value="L_LDH"/>
    <property type="match status" value="1"/>
</dbReference>
<feature type="binding site" evidence="11">
    <location>
        <begin position="13"/>
        <end position="18"/>
    </location>
    <ligand>
        <name>NAD(+)</name>
        <dbReference type="ChEBI" id="CHEBI:57540"/>
    </ligand>
</feature>
<evidence type="ECO:0000256" key="8">
    <source>
        <dbReference type="ARBA" id="ARBA00049258"/>
    </source>
</evidence>
<gene>
    <name evidence="9" type="primary">ldh</name>
    <name evidence="14" type="ORF">BWD09_10020</name>
</gene>
<evidence type="ECO:0000256" key="6">
    <source>
        <dbReference type="ARBA" id="ARBA00023002"/>
    </source>
</evidence>
<comment type="subcellular location">
    <subcellularLocation>
        <location evidence="9">Cytoplasm</location>
    </subcellularLocation>
</comment>
<dbReference type="InterPro" id="IPR011304">
    <property type="entry name" value="L-lactate_DH"/>
</dbReference>
<dbReference type="EC" id="1.1.1.27" evidence="4 9"/>
<evidence type="ECO:0000256" key="5">
    <source>
        <dbReference type="ARBA" id="ARBA00022532"/>
    </source>
</evidence>
<reference evidence="15" key="1">
    <citation type="submission" date="2017-01" db="EMBL/GenBank/DDBJ databases">
        <authorList>
            <person name="Wolfgang W.J."/>
            <person name="Cole J."/>
            <person name="Wroblewski D."/>
            <person name="Mcginnis J."/>
            <person name="Musser K.A."/>
        </authorList>
    </citation>
    <scope>NUCLEOTIDE SEQUENCE [LARGE SCALE GENOMIC DNA]</scope>
    <source>
        <strain evidence="15">DSM 19151</strain>
    </source>
</reference>
<evidence type="ECO:0000256" key="2">
    <source>
        <dbReference type="ARBA" id="ARBA00004843"/>
    </source>
</evidence>
<protein>
    <recommendedName>
        <fullName evidence="4 9">L-lactate dehydrogenase</fullName>
        <shortName evidence="9">L-LDH</shortName>
        <ecNumber evidence="4 9">1.1.1.27</ecNumber>
    </recommendedName>
</protein>
<dbReference type="CDD" id="cd05291">
    <property type="entry name" value="HicDH_like"/>
    <property type="match status" value="1"/>
</dbReference>
<evidence type="ECO:0000256" key="7">
    <source>
        <dbReference type="ARBA" id="ARBA00023027"/>
    </source>
</evidence>
<name>A0A1X3D436_9NEIS</name>
<feature type="binding site" evidence="9">
    <location>
        <position position="86"/>
    </location>
    <ligand>
        <name>substrate</name>
    </ligand>
</feature>
<evidence type="ECO:0000256" key="11">
    <source>
        <dbReference type="PIRSR" id="PIRSR000102-3"/>
    </source>
</evidence>
<feature type="binding site" evidence="9">
    <location>
        <begin position="83"/>
        <end position="84"/>
    </location>
    <ligand>
        <name>NAD(+)</name>
        <dbReference type="ChEBI" id="CHEBI:57540"/>
    </ligand>
</feature>
<feature type="binding site" evidence="9">
    <location>
        <position position="69"/>
    </location>
    <ligand>
        <name>NAD(+)</name>
        <dbReference type="ChEBI" id="CHEBI:57540"/>
    </ligand>
</feature>
<dbReference type="InterPro" id="IPR022383">
    <property type="entry name" value="Lactate/malate_DH_C"/>
</dbReference>
<feature type="binding site" evidence="9 11">
    <location>
        <position position="38"/>
    </location>
    <ligand>
        <name>NAD(+)</name>
        <dbReference type="ChEBI" id="CHEBI:57540"/>
    </ligand>
</feature>
<evidence type="ECO:0000259" key="12">
    <source>
        <dbReference type="Pfam" id="PF00056"/>
    </source>
</evidence>
<dbReference type="InterPro" id="IPR015955">
    <property type="entry name" value="Lactate_DH/Glyco_Ohase_4_C"/>
</dbReference>
<comment type="catalytic activity">
    <reaction evidence="8 9">
        <text>(S)-lactate + NAD(+) = pyruvate + NADH + H(+)</text>
        <dbReference type="Rhea" id="RHEA:23444"/>
        <dbReference type="ChEBI" id="CHEBI:15361"/>
        <dbReference type="ChEBI" id="CHEBI:15378"/>
        <dbReference type="ChEBI" id="CHEBI:16651"/>
        <dbReference type="ChEBI" id="CHEBI:57540"/>
        <dbReference type="ChEBI" id="CHEBI:57945"/>
        <dbReference type="EC" id="1.1.1.27"/>
    </reaction>
</comment>
<feature type="modified residue" description="Phosphotyrosine" evidence="9">
    <location>
        <position position="223"/>
    </location>
</feature>
<feature type="active site" description="Proton acceptor" evidence="9 10">
    <location>
        <position position="179"/>
    </location>
</feature>
<comment type="similarity">
    <text evidence="3 9">Belongs to the LDH/MDH superfamily. LDH family.</text>
</comment>
<comment type="function">
    <text evidence="1">Catalyzes the reversible oxidation of malate to oxaloacetate.</text>
</comment>
<feature type="binding site" evidence="9">
    <location>
        <begin position="122"/>
        <end position="124"/>
    </location>
    <ligand>
        <name>NAD(+)</name>
        <dbReference type="ChEBI" id="CHEBI:57540"/>
    </ligand>
</feature>
<comment type="caution">
    <text evidence="9">Lacks conserved residue(s) required for the propagation of feature annotation.</text>
</comment>
<evidence type="ECO:0000256" key="1">
    <source>
        <dbReference type="ARBA" id="ARBA00003966"/>
    </source>
</evidence>
<feature type="binding site" evidence="9">
    <location>
        <position position="17"/>
    </location>
    <ligand>
        <name>NAD(+)</name>
        <dbReference type="ChEBI" id="CHEBI:57540"/>
    </ligand>
</feature>
<dbReference type="OrthoDB" id="9802969at2"/>
<feature type="domain" description="Lactate/malate dehydrogenase N-terminal" evidence="12">
    <location>
        <begin position="8"/>
        <end position="146"/>
    </location>
</feature>
<keyword evidence="15" id="KW-1185">Reference proteome</keyword>
<dbReference type="GeneID" id="94581654"/>
<dbReference type="GO" id="GO:0006096">
    <property type="term" value="P:glycolytic process"/>
    <property type="evidence" value="ECO:0007669"/>
    <property type="project" value="UniProtKB-UniRule"/>
</dbReference>
<evidence type="ECO:0000256" key="9">
    <source>
        <dbReference type="HAMAP-Rule" id="MF_00488"/>
    </source>
</evidence>